<feature type="domain" description="F-box associated beta-propeller type 3" evidence="1">
    <location>
        <begin position="4"/>
        <end position="292"/>
    </location>
</feature>
<dbReference type="InterPro" id="IPR013187">
    <property type="entry name" value="F-box-assoc_dom_typ3"/>
</dbReference>
<gene>
    <name evidence="2" type="ORF">ACH5RR_019101</name>
</gene>
<dbReference type="InterPro" id="IPR017451">
    <property type="entry name" value="F-box-assoc_interact_dom"/>
</dbReference>
<name>A0ABD2ZS01_9GENT</name>
<reference evidence="2 3" key="1">
    <citation type="submission" date="2024-11" db="EMBL/GenBank/DDBJ databases">
        <title>A near-complete genome assembly of Cinchona calisaya.</title>
        <authorList>
            <person name="Lian D.C."/>
            <person name="Zhao X.W."/>
            <person name="Wei L."/>
        </authorList>
    </citation>
    <scope>NUCLEOTIDE SEQUENCE [LARGE SCALE GENOMIC DNA]</scope>
    <source>
        <tissue evidence="2">Nenye</tissue>
    </source>
</reference>
<dbReference type="AlphaFoldDB" id="A0ABD2ZS01"/>
<dbReference type="PANTHER" id="PTHR31111">
    <property type="entry name" value="BNAA05G37150D PROTEIN-RELATED"/>
    <property type="match status" value="1"/>
</dbReference>
<accession>A0ABD2ZS01</accession>
<evidence type="ECO:0000259" key="1">
    <source>
        <dbReference type="Pfam" id="PF08268"/>
    </source>
</evidence>
<comment type="caution">
    <text evidence="2">The sequence shown here is derived from an EMBL/GenBank/DDBJ whole genome shotgun (WGS) entry which is preliminary data.</text>
</comment>
<keyword evidence="3" id="KW-1185">Reference proteome</keyword>
<evidence type="ECO:0000313" key="2">
    <source>
        <dbReference type="EMBL" id="KAL3520952.1"/>
    </source>
</evidence>
<evidence type="ECO:0000313" key="3">
    <source>
        <dbReference type="Proteomes" id="UP001630127"/>
    </source>
</evidence>
<dbReference type="NCBIfam" id="TIGR01640">
    <property type="entry name" value="F_box_assoc_1"/>
    <property type="match status" value="1"/>
</dbReference>
<proteinExistence type="predicted"/>
<dbReference type="Pfam" id="PF08268">
    <property type="entry name" value="FBA_3"/>
    <property type="match status" value="1"/>
</dbReference>
<dbReference type="Proteomes" id="UP001630127">
    <property type="component" value="Unassembled WGS sequence"/>
</dbReference>
<organism evidence="2 3">
    <name type="scientific">Cinchona calisaya</name>
    <dbReference type="NCBI Taxonomy" id="153742"/>
    <lineage>
        <taxon>Eukaryota</taxon>
        <taxon>Viridiplantae</taxon>
        <taxon>Streptophyta</taxon>
        <taxon>Embryophyta</taxon>
        <taxon>Tracheophyta</taxon>
        <taxon>Spermatophyta</taxon>
        <taxon>Magnoliopsida</taxon>
        <taxon>eudicotyledons</taxon>
        <taxon>Gunneridae</taxon>
        <taxon>Pentapetalae</taxon>
        <taxon>asterids</taxon>
        <taxon>lamiids</taxon>
        <taxon>Gentianales</taxon>
        <taxon>Rubiaceae</taxon>
        <taxon>Cinchonoideae</taxon>
        <taxon>Cinchoneae</taxon>
        <taxon>Cinchona</taxon>
    </lineage>
</organism>
<protein>
    <recommendedName>
        <fullName evidence="1">F-box associated beta-propeller type 3 domain-containing protein</fullName>
    </recommendedName>
</protein>
<sequence length="331" mass="37295">MGATQVVNGIVCVYEAKRVMVCNVYTGEITWLPSISCDDSDFDSYSNSKSNYNSSYTTVSGYYFGYDPVNGVYKLLGISSSVFSFRGDLSVRKRAHIITLSPSSTASTSSSSWRKLHTAHIEPLTFPQESFLFNGLLYWVVDGGLGNQQRGLICLDLNTEEFHFIKPPQEPIFSGDYCSRWRIARFMERLAVLVPGKEDPPESLVIYTLDNNNYEDGSSVSSSWTRHTIPFPPGFGGSDRFDILPVGNLPTGQILLNKICLSRNSNSHCKPHYTPVYSYDHRTNKFEKFVAGDLSFNPFVTFHYFPCSISYTLEENSVPLDVLFRSARVER</sequence>
<dbReference type="PANTHER" id="PTHR31111:SF138">
    <property type="entry name" value="F-BOX ASSOCIATED DOMAIN-CONTAINING PROTEIN"/>
    <property type="match status" value="1"/>
</dbReference>
<dbReference type="EMBL" id="JBJUIK010000008">
    <property type="protein sequence ID" value="KAL3520952.1"/>
    <property type="molecule type" value="Genomic_DNA"/>
</dbReference>